<name>A0A498QH59_9MYCO</name>
<reference evidence="3 4" key="1">
    <citation type="submission" date="2018-09" db="EMBL/GenBank/DDBJ databases">
        <authorList>
            <person name="Tagini F."/>
        </authorList>
    </citation>
    <scope>NUCLEOTIDE SEQUENCE [LARGE SCALE GENOMIC DNA]</scope>
    <source>
        <strain evidence="3 4">MK136</strain>
    </source>
</reference>
<protein>
    <recommendedName>
        <fullName evidence="5">Lipoprotein LpqS</fullName>
    </recommendedName>
</protein>
<organism evidence="3 4">
    <name type="scientific">Mycobacterium attenuatum</name>
    <dbReference type="NCBI Taxonomy" id="2341086"/>
    <lineage>
        <taxon>Bacteria</taxon>
        <taxon>Bacillati</taxon>
        <taxon>Actinomycetota</taxon>
        <taxon>Actinomycetes</taxon>
        <taxon>Mycobacteriales</taxon>
        <taxon>Mycobacteriaceae</taxon>
        <taxon>Mycobacterium</taxon>
    </lineage>
</organism>
<evidence type="ECO:0008006" key="5">
    <source>
        <dbReference type="Google" id="ProtNLM"/>
    </source>
</evidence>
<evidence type="ECO:0000256" key="2">
    <source>
        <dbReference type="SAM" id="SignalP"/>
    </source>
</evidence>
<keyword evidence="2" id="KW-0732">Signal</keyword>
<dbReference type="Proteomes" id="UP000273307">
    <property type="component" value="Unassembled WGS sequence"/>
</dbReference>
<gene>
    <name evidence="3" type="ORF">LAUMK136_05490</name>
</gene>
<evidence type="ECO:0000313" key="4">
    <source>
        <dbReference type="Proteomes" id="UP000273307"/>
    </source>
</evidence>
<feature type="chain" id="PRO_5019752525" description="Lipoprotein LpqS" evidence="2">
    <location>
        <begin position="29"/>
        <end position="110"/>
    </location>
</feature>
<dbReference type="RefSeq" id="WP_244605146.1">
    <property type="nucleotide sequence ID" value="NZ_UPHP01000146.1"/>
</dbReference>
<feature type="transmembrane region" description="Helical" evidence="1">
    <location>
        <begin position="87"/>
        <end position="106"/>
    </location>
</feature>
<sequence>MMRHARGVAWPALLLVGLIAAAPTLHVAAGDLARASAAPTPVSLTGSKAPVAAGPAPSGAVATGRLHLRYGDPVTVAESNSDSDVPAWPFAVGTIAVVGAGALWAVRRRP</sequence>
<dbReference type="EMBL" id="UPHP01000146">
    <property type="protein sequence ID" value="VBA44203.1"/>
    <property type="molecule type" value="Genomic_DNA"/>
</dbReference>
<keyword evidence="1" id="KW-1133">Transmembrane helix</keyword>
<evidence type="ECO:0000313" key="3">
    <source>
        <dbReference type="EMBL" id="VBA44203.1"/>
    </source>
</evidence>
<keyword evidence="1" id="KW-0472">Membrane</keyword>
<feature type="signal peptide" evidence="2">
    <location>
        <begin position="1"/>
        <end position="28"/>
    </location>
</feature>
<proteinExistence type="predicted"/>
<keyword evidence="4" id="KW-1185">Reference proteome</keyword>
<evidence type="ECO:0000256" key="1">
    <source>
        <dbReference type="SAM" id="Phobius"/>
    </source>
</evidence>
<accession>A0A498QH59</accession>
<dbReference type="AlphaFoldDB" id="A0A498QH59"/>
<keyword evidence="1" id="KW-0812">Transmembrane</keyword>